<proteinExistence type="predicted"/>
<dbReference type="EnsemblMetazoa" id="AATE015165-RA">
    <property type="protein sequence ID" value="AATE015165-PA.1"/>
    <property type="gene ID" value="AATE015165"/>
</dbReference>
<accession>A0A182JBU9</accession>
<dbReference type="AlphaFoldDB" id="A0A182JBU9"/>
<protein>
    <submittedName>
        <fullName evidence="1">Uncharacterized protein</fullName>
    </submittedName>
</protein>
<sequence length="150" mass="15873">MLLLLLLVVVVLVVLVFGGRGVIVACHRLDRCCTKPPRAALAPARPRAANSKSPHKSAFSISSAILLTVRLVCGGEHGVPTATLESSIVEEKGTYGIRGSDGSVCSADGMLLTTVNQYFDGVRGKKEQDPATICSIGIRGLLYPRFVRPA</sequence>
<evidence type="ECO:0000313" key="1">
    <source>
        <dbReference type="EnsemblMetazoa" id="AATE015165-PA.1"/>
    </source>
</evidence>
<reference evidence="1" key="1">
    <citation type="submission" date="2022-08" db="UniProtKB">
        <authorList>
            <consortium name="EnsemblMetazoa"/>
        </authorList>
    </citation>
    <scope>IDENTIFICATION</scope>
    <source>
        <strain evidence="1">EBRO</strain>
    </source>
</reference>
<organism evidence="1">
    <name type="scientific">Anopheles atroparvus</name>
    <name type="common">European mosquito</name>
    <dbReference type="NCBI Taxonomy" id="41427"/>
    <lineage>
        <taxon>Eukaryota</taxon>
        <taxon>Metazoa</taxon>
        <taxon>Ecdysozoa</taxon>
        <taxon>Arthropoda</taxon>
        <taxon>Hexapoda</taxon>
        <taxon>Insecta</taxon>
        <taxon>Pterygota</taxon>
        <taxon>Neoptera</taxon>
        <taxon>Endopterygota</taxon>
        <taxon>Diptera</taxon>
        <taxon>Nematocera</taxon>
        <taxon>Culicoidea</taxon>
        <taxon>Culicidae</taxon>
        <taxon>Anophelinae</taxon>
        <taxon>Anopheles</taxon>
    </lineage>
</organism>
<dbReference type="VEuPathDB" id="VectorBase:AATE015165"/>
<name>A0A182JBU9_ANOAO</name>